<dbReference type="InterPro" id="IPR011989">
    <property type="entry name" value="ARM-like"/>
</dbReference>
<feature type="non-terminal residue" evidence="1">
    <location>
        <position position="104"/>
    </location>
</feature>
<protein>
    <submittedName>
        <fullName evidence="1">Uncharacterized protein</fullName>
    </submittedName>
</protein>
<dbReference type="SUPFAM" id="SSF48371">
    <property type="entry name" value="ARM repeat"/>
    <property type="match status" value="1"/>
</dbReference>
<dbReference type="AlphaFoldDB" id="X0TM32"/>
<sequence length="104" mass="11450">IWCISSGTGEAVKDAVPALKQAMQDPSDYRDENGGPPRKYAIHAMGGIGPVVLEVDPHVIPVLGDIMINDDDYYHRKAAALALQNILGIEGERLRHEVRGYREQ</sequence>
<reference evidence="1" key="1">
    <citation type="journal article" date="2014" name="Front. Microbiol.">
        <title>High frequency of phylogenetically diverse reductive dehalogenase-homologous genes in deep subseafloor sedimentary metagenomes.</title>
        <authorList>
            <person name="Kawai M."/>
            <person name="Futagami T."/>
            <person name="Toyoda A."/>
            <person name="Takaki Y."/>
            <person name="Nishi S."/>
            <person name="Hori S."/>
            <person name="Arai W."/>
            <person name="Tsubouchi T."/>
            <person name="Morono Y."/>
            <person name="Uchiyama I."/>
            <person name="Ito T."/>
            <person name="Fujiyama A."/>
            <person name="Inagaki F."/>
            <person name="Takami H."/>
        </authorList>
    </citation>
    <scope>NUCLEOTIDE SEQUENCE</scope>
    <source>
        <strain evidence="1">Expedition CK06-06</strain>
    </source>
</reference>
<organism evidence="1">
    <name type="scientific">marine sediment metagenome</name>
    <dbReference type="NCBI Taxonomy" id="412755"/>
    <lineage>
        <taxon>unclassified sequences</taxon>
        <taxon>metagenomes</taxon>
        <taxon>ecological metagenomes</taxon>
    </lineage>
</organism>
<evidence type="ECO:0000313" key="1">
    <source>
        <dbReference type="EMBL" id="GAF89197.1"/>
    </source>
</evidence>
<dbReference type="Gene3D" id="1.25.10.10">
    <property type="entry name" value="Leucine-rich Repeat Variant"/>
    <property type="match status" value="1"/>
</dbReference>
<comment type="caution">
    <text evidence="1">The sequence shown here is derived from an EMBL/GenBank/DDBJ whole genome shotgun (WGS) entry which is preliminary data.</text>
</comment>
<proteinExistence type="predicted"/>
<name>X0TM32_9ZZZZ</name>
<dbReference type="InterPro" id="IPR016024">
    <property type="entry name" value="ARM-type_fold"/>
</dbReference>
<accession>X0TM32</accession>
<dbReference type="EMBL" id="BARS01014022">
    <property type="protein sequence ID" value="GAF89197.1"/>
    <property type="molecule type" value="Genomic_DNA"/>
</dbReference>
<feature type="non-terminal residue" evidence="1">
    <location>
        <position position="1"/>
    </location>
</feature>
<gene>
    <name evidence="1" type="ORF">S01H1_23946</name>
</gene>